<dbReference type="GO" id="GO:0016740">
    <property type="term" value="F:transferase activity"/>
    <property type="evidence" value="ECO:0007669"/>
    <property type="project" value="UniProtKB-KW"/>
</dbReference>
<organism evidence="2">
    <name type="scientific">Kribbella sp. HUAS MG21</name>
    <dbReference type="NCBI Taxonomy" id="3160966"/>
    <lineage>
        <taxon>Bacteria</taxon>
        <taxon>Bacillati</taxon>
        <taxon>Actinomycetota</taxon>
        <taxon>Actinomycetes</taxon>
        <taxon>Propionibacteriales</taxon>
        <taxon>Kribbellaceae</taxon>
        <taxon>Kribbella</taxon>
    </lineage>
</organism>
<dbReference type="Pfam" id="PF08843">
    <property type="entry name" value="AbiEii"/>
    <property type="match status" value="1"/>
</dbReference>
<dbReference type="EMBL" id="CP158165">
    <property type="protein sequence ID" value="XBV23639.1"/>
    <property type="molecule type" value="Genomic_DNA"/>
</dbReference>
<sequence>MRDISGDFEIHLTTTRSGVIVDRTGGELRMATWTSDDVAAFAASHGLKFSDIVLDRGQSPEQPMVTVRASGTLQEIERVSREWSDRMRAEHFSVVRIKVEAAPWNDGVPEQDADAVESRYFEHHIKLLLPDTTAGTLVPLTRLLEPHQARLSRNARRQRDDGRHERFATQRCHRAGKNTAKARLDRLLVALRDYEILEIEEEYVVLDSLLSLDSGWLEEVRPHTNPYEDSARRAPAGQPDYPATYLPLPRTEPSVQQRAAFDPALKQYPHAYRAGQPTFDDPELATRWRSTRQAAIDHLLRLIAGSDWAGKLVLRGSVALRTWFGEQAREPGDLDFVVQPADIGFDSPEGLRLLDDLIAAVAADPGPGLQPANVARDEIWTYERVPGRRLVFPYEHEGLTGSVQLDFVYNEELPMQPERLPIGDTWLLTAGPELSLAWKLLWLQSDSYPQGKDLYDAVLLAESTNISPTLIRTVLTAEPGSQAFGPTTVLGWDVDWQNFLDEYPTIEGNAESWKQRLALALERSYAAG</sequence>
<gene>
    <name evidence="2" type="ORF">ABN611_34345</name>
</gene>
<dbReference type="RefSeq" id="WP_350276470.1">
    <property type="nucleotide sequence ID" value="NZ_CP158165.1"/>
</dbReference>
<keyword evidence="2" id="KW-0808">Transferase</keyword>
<reference evidence="2" key="1">
    <citation type="submission" date="2024-06" db="EMBL/GenBank/DDBJ databases">
        <title>Kribbella sp. strain HUAS MG21 genome sequences.</title>
        <authorList>
            <person name="Mo P."/>
        </authorList>
    </citation>
    <scope>NUCLEOTIDE SEQUENCE</scope>
    <source>
        <strain evidence="2">HUAS MG21</strain>
    </source>
</reference>
<protein>
    <submittedName>
        <fullName evidence="2">Nucleotidyl transferase AbiEii/AbiGii toxin family protein</fullName>
    </submittedName>
</protein>
<proteinExistence type="predicted"/>
<accession>A0AAU7TAB6</accession>
<dbReference type="InterPro" id="IPR014942">
    <property type="entry name" value="AbiEii"/>
</dbReference>
<feature type="region of interest" description="Disordered" evidence="1">
    <location>
        <begin position="225"/>
        <end position="249"/>
    </location>
</feature>
<name>A0AAU7TAB6_9ACTN</name>
<evidence type="ECO:0000256" key="1">
    <source>
        <dbReference type="SAM" id="MobiDB-lite"/>
    </source>
</evidence>
<evidence type="ECO:0000313" key="2">
    <source>
        <dbReference type="EMBL" id="XBV23639.1"/>
    </source>
</evidence>
<dbReference type="AlphaFoldDB" id="A0AAU7TAB6"/>